<dbReference type="InterPro" id="IPR036465">
    <property type="entry name" value="vWFA_dom_sf"/>
</dbReference>
<sequence>MPAHIQLAPPAMSETEYATACWEDDGGPPFEPSPAAHATQWRRVAAELSGRLPDIADRHDVIVTCEHGTRSGAPAAFYPTTGIIEIDTKLFAPLAPATLHPARFGDEERYPIAWGVLIHEAAHAAHTAWLPAPHLRPTAAHQAAEMLEESRAECAHLARRPADRRFLRATVATLVMADITAQTPADRWQAAFAAGLILARRDAGILDEDETEALEHTVRDILGPDLLNTLAAIWQAAHQTADTDGQAMWEHGRAWCEALGTDPTQPPPAPGNERRGALAAAIGKVTGQVTANEDAHAAAQQEARTTRANRAKAKAAQAERQRQATRTAEHVFTPGARPYAPAPLRGSGRLASPITGTRLPTSAEKAATAHLARGLRAAAYRERTEITSTSAVPPGRLNMRGALARQAQQAAGATPTAQPWIHTQRRPIPAPPLRVGIAVDVSRSMRSAAAPIASAAWILAKATALTDPDSRAATVAYEESLTAITAPGRTPHRVTEFDADGAGHSLGHAIDALTAGLELTRPGRGRLLVIASDGYYRRTEAAEATERLTTLTQTGCAVLWLAFAPEPCPLPHTTLLELEDPAKAATAIAKAATTALQAL</sequence>
<dbReference type="RefSeq" id="WP_381830217.1">
    <property type="nucleotide sequence ID" value="NZ_JBHTCF010000004.1"/>
</dbReference>
<proteinExistence type="predicted"/>
<organism evidence="1 2">
    <name type="scientific">Streptomyces monticola</name>
    <dbReference type="NCBI Taxonomy" id="2666263"/>
    <lineage>
        <taxon>Bacteria</taxon>
        <taxon>Bacillati</taxon>
        <taxon>Actinomycetota</taxon>
        <taxon>Actinomycetes</taxon>
        <taxon>Kitasatosporales</taxon>
        <taxon>Streptomycetaceae</taxon>
        <taxon>Streptomyces</taxon>
    </lineage>
</organism>
<dbReference type="InterPro" id="IPR008912">
    <property type="entry name" value="Uncharacterised_CoxE"/>
</dbReference>
<evidence type="ECO:0000313" key="1">
    <source>
        <dbReference type="EMBL" id="MFC7305117.1"/>
    </source>
</evidence>
<reference evidence="2" key="1">
    <citation type="journal article" date="2019" name="Int. J. Syst. Evol. Microbiol.">
        <title>The Global Catalogue of Microorganisms (GCM) 10K type strain sequencing project: providing services to taxonomists for standard genome sequencing and annotation.</title>
        <authorList>
            <consortium name="The Broad Institute Genomics Platform"/>
            <consortium name="The Broad Institute Genome Sequencing Center for Infectious Disease"/>
            <person name="Wu L."/>
            <person name="Ma J."/>
        </authorList>
    </citation>
    <scope>NUCLEOTIDE SEQUENCE [LARGE SCALE GENOMIC DNA]</scope>
    <source>
        <strain evidence="2">SYNS20</strain>
    </source>
</reference>
<keyword evidence="2" id="KW-1185">Reference proteome</keyword>
<dbReference type="Proteomes" id="UP001596523">
    <property type="component" value="Unassembled WGS sequence"/>
</dbReference>
<dbReference type="SUPFAM" id="SSF53300">
    <property type="entry name" value="vWA-like"/>
    <property type="match status" value="1"/>
</dbReference>
<name>A0ABW2JHC0_9ACTN</name>
<accession>A0ABW2JHC0</accession>
<dbReference type="Pfam" id="PF05762">
    <property type="entry name" value="VWA_CoxE"/>
    <property type="match status" value="1"/>
</dbReference>
<evidence type="ECO:0000313" key="2">
    <source>
        <dbReference type="Proteomes" id="UP001596523"/>
    </source>
</evidence>
<dbReference type="EMBL" id="JBHTCF010000004">
    <property type="protein sequence ID" value="MFC7305117.1"/>
    <property type="molecule type" value="Genomic_DNA"/>
</dbReference>
<gene>
    <name evidence="1" type="ORF">ACFQVC_12910</name>
</gene>
<protein>
    <submittedName>
        <fullName evidence="1">VWA domain-containing protein</fullName>
    </submittedName>
</protein>
<comment type="caution">
    <text evidence="1">The sequence shown here is derived from an EMBL/GenBank/DDBJ whole genome shotgun (WGS) entry which is preliminary data.</text>
</comment>